<dbReference type="Proteomes" id="UP000016183">
    <property type="component" value="Unassembled WGS sequence"/>
</dbReference>
<accession>M2B6N1</accession>
<evidence type="ECO:0000313" key="1">
    <source>
        <dbReference type="EMBL" id="EMB25060.1"/>
    </source>
</evidence>
<organism evidence="1 2">
    <name type="scientific">Treponema denticola SP33</name>
    <dbReference type="NCBI Taxonomy" id="999437"/>
    <lineage>
        <taxon>Bacteria</taxon>
        <taxon>Pseudomonadati</taxon>
        <taxon>Spirochaetota</taxon>
        <taxon>Spirochaetia</taxon>
        <taxon>Spirochaetales</taxon>
        <taxon>Treponemataceae</taxon>
        <taxon>Treponema</taxon>
    </lineage>
</organism>
<dbReference type="HOGENOM" id="CLU_1288425_0_0_12"/>
<dbReference type="OrthoDB" id="362482at2"/>
<sequence length="217" mass="25753">MRIIDKNKDYYDYLAHQPDSDDGVTFDRRGSIPLRNEDFFNILSEHVRNHKYYRRYWGWWKEEPVKYNKFFAVRAGVKLFLIGLKMEIDESDFRNCILKSYKMELIKTFEDFDYRGKILDIVSVGNIDFLVTAINKKRLENVKLSELVIKNMGLPDEFYILKNIGIPSLISPEQIYYGMETYLFSLKNDKSCESKGLTDSEKIVNHGFDKKTSFRNM</sequence>
<protein>
    <submittedName>
        <fullName evidence="1">Uncharacterized protein</fullName>
    </submittedName>
</protein>
<gene>
    <name evidence="1" type="ORF">HMPREF9733_01122</name>
</gene>
<dbReference type="AlphaFoldDB" id="M2B6N1"/>
<dbReference type="RefSeq" id="WP_010694802.1">
    <property type="nucleotide sequence ID" value="NZ_KB442453.1"/>
</dbReference>
<proteinExistence type="predicted"/>
<comment type="caution">
    <text evidence="1">The sequence shown here is derived from an EMBL/GenBank/DDBJ whole genome shotgun (WGS) entry which is preliminary data.</text>
</comment>
<evidence type="ECO:0000313" key="2">
    <source>
        <dbReference type="Proteomes" id="UP000016183"/>
    </source>
</evidence>
<dbReference type="PATRIC" id="fig|999437.3.peg.1141"/>
<dbReference type="EMBL" id="AGDZ01000019">
    <property type="protein sequence ID" value="EMB25060.1"/>
    <property type="molecule type" value="Genomic_DNA"/>
</dbReference>
<name>M2B6N1_TREDN</name>
<reference evidence="1 2" key="1">
    <citation type="submission" date="2012-01" db="EMBL/GenBank/DDBJ databases">
        <title>The Genome Sequence of Treponema denticola SP33.</title>
        <authorList>
            <consortium name="The Broad Institute Genome Sequencing Platform"/>
            <person name="Earl A."/>
            <person name="Ward D."/>
            <person name="Feldgarden M."/>
            <person name="Gevers D."/>
            <person name="Blanton J.M."/>
            <person name="Fenno C.J."/>
            <person name="Baranova O.V."/>
            <person name="Mathney J."/>
            <person name="Dewhirst F.E."/>
            <person name="Izard J."/>
            <person name="Young S.K."/>
            <person name="Zeng Q."/>
            <person name="Gargeya S."/>
            <person name="Fitzgerald M."/>
            <person name="Haas B."/>
            <person name="Abouelleil A."/>
            <person name="Alvarado L."/>
            <person name="Arachchi H.M."/>
            <person name="Berlin A."/>
            <person name="Chapman S.B."/>
            <person name="Gearin G."/>
            <person name="Goldberg J."/>
            <person name="Griggs A."/>
            <person name="Gujja S."/>
            <person name="Hansen M."/>
            <person name="Heiman D."/>
            <person name="Howarth C."/>
            <person name="Larimer J."/>
            <person name="Lui A."/>
            <person name="MacDonald P.J.P."/>
            <person name="McCowen C."/>
            <person name="Montmayeur A."/>
            <person name="Murphy C."/>
            <person name="Neiman D."/>
            <person name="Pearson M."/>
            <person name="Priest M."/>
            <person name="Roberts A."/>
            <person name="Saif S."/>
            <person name="Shea T."/>
            <person name="Sisk P."/>
            <person name="Stolte C."/>
            <person name="Sykes S."/>
            <person name="Wortman J."/>
            <person name="Nusbaum C."/>
            <person name="Birren B."/>
        </authorList>
    </citation>
    <scope>NUCLEOTIDE SEQUENCE [LARGE SCALE GENOMIC DNA]</scope>
    <source>
        <strain evidence="1 2">SP33</strain>
    </source>
</reference>